<protein>
    <submittedName>
        <fullName evidence="2">Uncharacterized protein</fullName>
    </submittedName>
</protein>
<dbReference type="EMBL" id="OU466863">
    <property type="protein sequence ID" value="CAH2078700.1"/>
    <property type="molecule type" value="Genomic_DNA"/>
</dbReference>
<sequence>MPSPTILQEQKSLSSEFSIFTTTLADIDEEENPAILQRMNEELKKTRRGGSTKTPIDFALTVSQTLTRSDLVDIFNQELKVLRSEMENKVQTSDRFVPRGRSSDCVEEGKVEEPHEEVKYLADEVLEWISRGDLESDISTEDSVCKPEDGGDNLEKFDENEQVNNAEEGGGIDEVIEELLEKIEEDGSYLERIKDDYDFGDFLEGFVRNILREKAEEEEKVISSWITNGEPEVETGVAEEKKEERRDTKKKSPVKVTLERSVQEPSVTKRDCSGYARRLYLIEKLKERDENLKKRRGKAVSCGAEFSFLVAEYMFLIPNELLAIEIEDFWICLRRFGVNEDDDKGTTSVVMRKLEKVFEVVIRKKENKEHHSVDLPESVRFDDYIPLCVDAIQILGKIVCALRRNKSERLEVSYVDSLFVDFEKVLMKIELRLAEMKQRLYRSVSADYESFSKSERFDGFLRRKLMKRVNADSRFGRSVIGSYLAEIWSSLFETEALQEQSKAE</sequence>
<feature type="compositionally biased region" description="Basic and acidic residues" evidence="1">
    <location>
        <begin position="238"/>
        <end position="247"/>
    </location>
</feature>
<evidence type="ECO:0000256" key="1">
    <source>
        <dbReference type="SAM" id="MobiDB-lite"/>
    </source>
</evidence>
<name>A0AAU9T7Q7_THLAR</name>
<evidence type="ECO:0000313" key="3">
    <source>
        <dbReference type="Proteomes" id="UP000836841"/>
    </source>
</evidence>
<proteinExistence type="predicted"/>
<dbReference type="Proteomes" id="UP000836841">
    <property type="component" value="Chromosome 7"/>
</dbReference>
<evidence type="ECO:0000313" key="2">
    <source>
        <dbReference type="EMBL" id="CAH2078700.1"/>
    </source>
</evidence>
<gene>
    <name evidence="2" type="ORF">TAV2_LOCUS25915</name>
</gene>
<reference evidence="2 3" key="1">
    <citation type="submission" date="2022-03" db="EMBL/GenBank/DDBJ databases">
        <authorList>
            <person name="Nunn A."/>
            <person name="Chopra R."/>
            <person name="Nunn A."/>
            <person name="Contreras Garrido A."/>
        </authorList>
    </citation>
    <scope>NUCLEOTIDE SEQUENCE [LARGE SCALE GENOMIC DNA]</scope>
</reference>
<keyword evidence="3" id="KW-1185">Reference proteome</keyword>
<feature type="region of interest" description="Disordered" evidence="1">
    <location>
        <begin position="232"/>
        <end position="254"/>
    </location>
</feature>
<accession>A0AAU9T7Q7</accession>
<organism evidence="2 3">
    <name type="scientific">Thlaspi arvense</name>
    <name type="common">Field penny-cress</name>
    <dbReference type="NCBI Taxonomy" id="13288"/>
    <lineage>
        <taxon>Eukaryota</taxon>
        <taxon>Viridiplantae</taxon>
        <taxon>Streptophyta</taxon>
        <taxon>Embryophyta</taxon>
        <taxon>Tracheophyta</taxon>
        <taxon>Spermatophyta</taxon>
        <taxon>Magnoliopsida</taxon>
        <taxon>eudicotyledons</taxon>
        <taxon>Gunneridae</taxon>
        <taxon>Pentapetalae</taxon>
        <taxon>rosids</taxon>
        <taxon>malvids</taxon>
        <taxon>Brassicales</taxon>
        <taxon>Brassicaceae</taxon>
        <taxon>Thlaspideae</taxon>
        <taxon>Thlaspi</taxon>
    </lineage>
</organism>
<dbReference type="AlphaFoldDB" id="A0AAU9T7Q7"/>